<dbReference type="KEGG" id="vvi:100266004"/>
<proteinExistence type="predicted"/>
<comment type="caution">
    <text evidence="3">The sequence shown here is derived from an EMBL/GenBank/DDBJ whole genome shotgun (WGS) entry which is preliminary data.</text>
</comment>
<dbReference type="InterPro" id="IPR018247">
    <property type="entry name" value="EF_Hand_1_Ca_BS"/>
</dbReference>
<evidence type="ECO:0000313" key="3">
    <source>
        <dbReference type="EMBL" id="RVX14326.1"/>
    </source>
</evidence>
<dbReference type="AlphaFoldDB" id="A0A438JZE8"/>
<evidence type="ECO:0000259" key="2">
    <source>
        <dbReference type="PROSITE" id="PS50222"/>
    </source>
</evidence>
<dbReference type="OrthoDB" id="343296at2759"/>
<dbReference type="Pfam" id="PF13833">
    <property type="entry name" value="EF-hand_8"/>
    <property type="match status" value="1"/>
</dbReference>
<dbReference type="Proteomes" id="UP000288805">
    <property type="component" value="Unassembled WGS sequence"/>
</dbReference>
<dbReference type="InterPro" id="IPR011992">
    <property type="entry name" value="EF-hand-dom_pair"/>
</dbReference>
<dbReference type="PROSITE" id="PS50222">
    <property type="entry name" value="EF_HAND_2"/>
    <property type="match status" value="1"/>
</dbReference>
<accession>A0A438JZE8</accession>
<reference evidence="3 4" key="1">
    <citation type="journal article" date="2018" name="PLoS Genet.">
        <title>Population sequencing reveals clonal diversity and ancestral inbreeding in the grapevine cultivar Chardonnay.</title>
        <authorList>
            <person name="Roach M.J."/>
            <person name="Johnson D.L."/>
            <person name="Bohlmann J."/>
            <person name="van Vuuren H.J."/>
            <person name="Jones S.J."/>
            <person name="Pretorius I.S."/>
            <person name="Schmidt S.A."/>
            <person name="Borneman A.R."/>
        </authorList>
    </citation>
    <scope>NUCLEOTIDE SEQUENCE [LARGE SCALE GENOMIC DNA]</scope>
    <source>
        <strain evidence="4">cv. Chardonnay</strain>
        <tissue evidence="3">Leaf</tissue>
    </source>
</reference>
<keyword evidence="1" id="KW-0106">Calcium</keyword>
<feature type="domain" description="EF-hand" evidence="2">
    <location>
        <begin position="80"/>
        <end position="115"/>
    </location>
</feature>
<dbReference type="GO" id="GO:0005509">
    <property type="term" value="F:calcium ion binding"/>
    <property type="evidence" value="ECO:0007669"/>
    <property type="project" value="InterPro"/>
</dbReference>
<evidence type="ECO:0000256" key="1">
    <source>
        <dbReference type="ARBA" id="ARBA00022837"/>
    </source>
</evidence>
<evidence type="ECO:0000313" key="4">
    <source>
        <dbReference type="Proteomes" id="UP000288805"/>
    </source>
</evidence>
<organism evidence="3 4">
    <name type="scientific">Vitis vinifera</name>
    <name type="common">Grape</name>
    <dbReference type="NCBI Taxonomy" id="29760"/>
    <lineage>
        <taxon>Eukaryota</taxon>
        <taxon>Viridiplantae</taxon>
        <taxon>Streptophyta</taxon>
        <taxon>Embryophyta</taxon>
        <taxon>Tracheophyta</taxon>
        <taxon>Spermatophyta</taxon>
        <taxon>Magnoliopsida</taxon>
        <taxon>eudicotyledons</taxon>
        <taxon>Gunneridae</taxon>
        <taxon>Pentapetalae</taxon>
        <taxon>rosids</taxon>
        <taxon>Vitales</taxon>
        <taxon>Vitaceae</taxon>
        <taxon>Viteae</taxon>
        <taxon>Vitis</taxon>
    </lineage>
</organism>
<gene>
    <name evidence="3" type="primary">PBP1_11</name>
    <name evidence="3" type="ORF">CK203_017145</name>
</gene>
<dbReference type="EMBL" id="QGNW01000021">
    <property type="protein sequence ID" value="RVX14326.1"/>
    <property type="molecule type" value="Genomic_DNA"/>
</dbReference>
<dbReference type="Gene3D" id="1.10.238.10">
    <property type="entry name" value="EF-hand"/>
    <property type="match status" value="1"/>
</dbReference>
<dbReference type="PANTHER" id="PTHR47319:SF2">
    <property type="entry name" value="CALCIUM-BINDING PROTEIN PBP1-LIKE"/>
    <property type="match status" value="1"/>
</dbReference>
<dbReference type="PROSITE" id="PS00018">
    <property type="entry name" value="EF_HAND_1"/>
    <property type="match status" value="1"/>
</dbReference>
<name>A0A438JZE8_VITVI</name>
<dbReference type="InterPro" id="IPR002048">
    <property type="entry name" value="EF_hand_dom"/>
</dbReference>
<sequence>MQLPRRKLTLERVEILLEMEVDEGGVQFEDYFPSMMEGLGAEGFILELCNGFHLLMDVEKGLITLESLRRSTIELGLQEMGDDELVWMLSEGDLDGDGALNQTEFCILMLRLSPGLMEGPKQWVEEMCT</sequence>
<dbReference type="PANTHER" id="PTHR47319">
    <property type="entry name" value="CALCIUM-BINDING PROTEIN KIC"/>
    <property type="match status" value="1"/>
</dbReference>
<dbReference type="SUPFAM" id="SSF47473">
    <property type="entry name" value="EF-hand"/>
    <property type="match status" value="1"/>
</dbReference>
<protein>
    <submittedName>
        <fullName evidence="3">Calcium-binding protein PBP1</fullName>
    </submittedName>
</protein>
<dbReference type="InterPro" id="IPR044205">
    <property type="entry name" value="KIC/PBP1/KRP1"/>
</dbReference>